<accession>A0A168E075</accession>
<proteinExistence type="predicted"/>
<evidence type="ECO:0000313" key="2">
    <source>
        <dbReference type="EMBL" id="OAA73218.1"/>
    </source>
</evidence>
<keyword evidence="1" id="KW-0732">Signal</keyword>
<dbReference type="RefSeq" id="XP_018708176.1">
    <property type="nucleotide sequence ID" value="XM_018843726.1"/>
</dbReference>
<keyword evidence="3" id="KW-1185">Reference proteome</keyword>
<dbReference type="EMBL" id="AZHB01000001">
    <property type="protein sequence ID" value="OAA73218.1"/>
    <property type="molecule type" value="Genomic_DNA"/>
</dbReference>
<feature type="signal peptide" evidence="1">
    <location>
        <begin position="1"/>
        <end position="19"/>
    </location>
</feature>
<dbReference type="AlphaFoldDB" id="A0A168E075"/>
<name>A0A168E075_CORFA</name>
<organism evidence="2 3">
    <name type="scientific">Cordyceps fumosorosea (strain ARSEF 2679)</name>
    <name type="common">Isaria fumosorosea</name>
    <dbReference type="NCBI Taxonomy" id="1081104"/>
    <lineage>
        <taxon>Eukaryota</taxon>
        <taxon>Fungi</taxon>
        <taxon>Dikarya</taxon>
        <taxon>Ascomycota</taxon>
        <taxon>Pezizomycotina</taxon>
        <taxon>Sordariomycetes</taxon>
        <taxon>Hypocreomycetidae</taxon>
        <taxon>Hypocreales</taxon>
        <taxon>Cordycipitaceae</taxon>
        <taxon>Cordyceps</taxon>
    </lineage>
</organism>
<gene>
    <name evidence="2" type="ORF">ISF_00119</name>
</gene>
<evidence type="ECO:0000313" key="3">
    <source>
        <dbReference type="Proteomes" id="UP000076744"/>
    </source>
</evidence>
<reference evidence="2 3" key="1">
    <citation type="journal article" date="2016" name="Genome Biol. Evol.">
        <title>Divergent and convergent evolution of fungal pathogenicity.</title>
        <authorList>
            <person name="Shang Y."/>
            <person name="Xiao G."/>
            <person name="Zheng P."/>
            <person name="Cen K."/>
            <person name="Zhan S."/>
            <person name="Wang C."/>
        </authorList>
    </citation>
    <scope>NUCLEOTIDE SEQUENCE [LARGE SCALE GENOMIC DNA]</scope>
    <source>
        <strain evidence="2 3">ARSEF 2679</strain>
    </source>
</reference>
<evidence type="ECO:0000256" key="1">
    <source>
        <dbReference type="SAM" id="SignalP"/>
    </source>
</evidence>
<feature type="chain" id="PRO_5007896441" evidence="1">
    <location>
        <begin position="20"/>
        <end position="84"/>
    </location>
</feature>
<sequence length="84" mass="8561">MKITTLLLTTLAGSGLAIAAATAPEGAGLEQRQTCAIPNVGCYSQRDCCGGLKCNFSESCCIDGGDGDGLAAREKRQNCGCCVK</sequence>
<dbReference type="GeneID" id="30016411"/>
<dbReference type="OrthoDB" id="10389872at2759"/>
<dbReference type="Proteomes" id="UP000076744">
    <property type="component" value="Unassembled WGS sequence"/>
</dbReference>
<comment type="caution">
    <text evidence="2">The sequence shown here is derived from an EMBL/GenBank/DDBJ whole genome shotgun (WGS) entry which is preliminary data.</text>
</comment>
<protein>
    <submittedName>
        <fullName evidence="2">Uncharacterized protein</fullName>
    </submittedName>
</protein>